<dbReference type="SUPFAM" id="SSF46689">
    <property type="entry name" value="Homeodomain-like"/>
    <property type="match status" value="1"/>
</dbReference>
<evidence type="ECO:0000313" key="6">
    <source>
        <dbReference type="Proteomes" id="UP000199109"/>
    </source>
</evidence>
<keyword evidence="1" id="KW-0805">Transcription regulation</keyword>
<proteinExistence type="predicted"/>
<keyword evidence="3" id="KW-0804">Transcription</keyword>
<dbReference type="Proteomes" id="UP000199109">
    <property type="component" value="Unassembled WGS sequence"/>
</dbReference>
<dbReference type="InterPro" id="IPR018060">
    <property type="entry name" value="HTH_AraC"/>
</dbReference>
<keyword evidence="6" id="KW-1185">Reference proteome</keyword>
<dbReference type="InterPro" id="IPR009057">
    <property type="entry name" value="Homeodomain-like_sf"/>
</dbReference>
<name>A0A1G7I705_9FLAO</name>
<accession>A0A1G7I705</accession>
<dbReference type="AlphaFoldDB" id="A0A1G7I705"/>
<dbReference type="OrthoDB" id="2666928at2"/>
<dbReference type="GO" id="GO:0043565">
    <property type="term" value="F:sequence-specific DNA binding"/>
    <property type="evidence" value="ECO:0007669"/>
    <property type="project" value="InterPro"/>
</dbReference>
<keyword evidence="2 5" id="KW-0238">DNA-binding</keyword>
<evidence type="ECO:0000256" key="2">
    <source>
        <dbReference type="ARBA" id="ARBA00023125"/>
    </source>
</evidence>
<dbReference type="PANTHER" id="PTHR47893:SF1">
    <property type="entry name" value="REGULATORY PROTEIN PCHR"/>
    <property type="match status" value="1"/>
</dbReference>
<dbReference type="Pfam" id="PF12833">
    <property type="entry name" value="HTH_18"/>
    <property type="match status" value="1"/>
</dbReference>
<dbReference type="InterPro" id="IPR053142">
    <property type="entry name" value="PchR_regulatory_protein"/>
</dbReference>
<gene>
    <name evidence="5" type="ORF">SAMN05421636_11134</name>
</gene>
<evidence type="ECO:0000256" key="1">
    <source>
        <dbReference type="ARBA" id="ARBA00023015"/>
    </source>
</evidence>
<feature type="domain" description="HTH araC/xylS-type" evidence="4">
    <location>
        <begin position="237"/>
        <end position="335"/>
    </location>
</feature>
<dbReference type="SMART" id="SM00342">
    <property type="entry name" value="HTH_ARAC"/>
    <property type="match status" value="1"/>
</dbReference>
<organism evidence="5 6">
    <name type="scientific">Pricia antarctica</name>
    <dbReference type="NCBI Taxonomy" id="641691"/>
    <lineage>
        <taxon>Bacteria</taxon>
        <taxon>Pseudomonadati</taxon>
        <taxon>Bacteroidota</taxon>
        <taxon>Flavobacteriia</taxon>
        <taxon>Flavobacteriales</taxon>
        <taxon>Flavobacteriaceae</taxon>
        <taxon>Pricia</taxon>
    </lineage>
</organism>
<dbReference type="InterPro" id="IPR018062">
    <property type="entry name" value="HTH_AraC-typ_CS"/>
</dbReference>
<dbReference type="PROSITE" id="PS00041">
    <property type="entry name" value="HTH_ARAC_FAMILY_1"/>
    <property type="match status" value="1"/>
</dbReference>
<evidence type="ECO:0000256" key="3">
    <source>
        <dbReference type="ARBA" id="ARBA00023163"/>
    </source>
</evidence>
<dbReference type="Gene3D" id="1.10.10.60">
    <property type="entry name" value="Homeodomain-like"/>
    <property type="match status" value="1"/>
</dbReference>
<dbReference type="RefSeq" id="WP_091873577.1">
    <property type="nucleotide sequence ID" value="NZ_FNAO01000011.1"/>
</dbReference>
<sequence length="346" mass="40450">MKNFIVSSLPLKEVISDLARELETDYLESCGIFYVRIPDEYGQGIIVGTDFKDGLGLIRYECRFKEDVTIEYTVDKVHPVKFLFSMEGELQHQFTEESEWHSIPKYKNAIVASSAHYGHCIRFKACELTIYNSLELNRKDFQSKINCKPFSIVPSWRDMLNDITAKKTFYHDGFYSLELSRIIDEWDKYPEGDWLKSLHLEGLAYRILVLQITQFQDDLKSEGKKTLLRKSELNQMLKAIHMIEERLENLPTISEIASEVGLNDNKLQQGFKELFGKTVNLYIREKRLESARTLLINTDQTLSTIASTIGYQSPSYLSKMFREEYGVKPSEFRRHRERRRTEFGSL</sequence>
<dbReference type="PANTHER" id="PTHR47893">
    <property type="entry name" value="REGULATORY PROTEIN PCHR"/>
    <property type="match status" value="1"/>
</dbReference>
<dbReference type="PROSITE" id="PS01124">
    <property type="entry name" value="HTH_ARAC_FAMILY_2"/>
    <property type="match status" value="1"/>
</dbReference>
<dbReference type="EMBL" id="FNAO01000011">
    <property type="protein sequence ID" value="SDF08336.1"/>
    <property type="molecule type" value="Genomic_DNA"/>
</dbReference>
<evidence type="ECO:0000313" key="5">
    <source>
        <dbReference type="EMBL" id="SDF08336.1"/>
    </source>
</evidence>
<evidence type="ECO:0000259" key="4">
    <source>
        <dbReference type="PROSITE" id="PS01124"/>
    </source>
</evidence>
<reference evidence="5 6" key="1">
    <citation type="submission" date="2016-10" db="EMBL/GenBank/DDBJ databases">
        <authorList>
            <person name="de Groot N.N."/>
        </authorList>
    </citation>
    <scope>NUCLEOTIDE SEQUENCE [LARGE SCALE GENOMIC DNA]</scope>
    <source>
        <strain evidence="5 6">DSM 23421</strain>
    </source>
</reference>
<dbReference type="GO" id="GO:0003700">
    <property type="term" value="F:DNA-binding transcription factor activity"/>
    <property type="evidence" value="ECO:0007669"/>
    <property type="project" value="InterPro"/>
</dbReference>
<protein>
    <submittedName>
        <fullName evidence="5">AraC-type DNA-binding protein</fullName>
    </submittedName>
</protein>
<dbReference type="STRING" id="641691.SAMN05421636_11134"/>